<keyword evidence="1" id="KW-1133">Transmembrane helix</keyword>
<dbReference type="Proteomes" id="UP000007437">
    <property type="component" value="Chromosome"/>
</dbReference>
<accession>E5ARN6</accession>
<sequence length="91" mass="10392">MIWGDAAYGRKNFFLAIGGLQFQVILKMVVYNGINRYNSIFDVTVPHFNNHILNYLTKLSLSDGAMQSILLFEVDSKGVVIIHGLERRFLE</sequence>
<dbReference type="STRING" id="882378.RBRH_00098"/>
<dbReference type="KEGG" id="brh:RBRH_00098"/>
<feature type="transmembrane region" description="Helical" evidence="1">
    <location>
        <begin position="12"/>
        <end position="30"/>
    </location>
</feature>
<evidence type="ECO:0000313" key="3">
    <source>
        <dbReference type="Proteomes" id="UP000007437"/>
    </source>
</evidence>
<reference evidence="2 3" key="1">
    <citation type="journal article" date="2011" name="J. Bacteriol.">
        <title>Complete genome sequence of Burkholderia rhizoxinica, an endosymbiont of Rhizopus microsporus.</title>
        <authorList>
            <person name="Lackner G."/>
            <person name="Moebius N."/>
            <person name="Partida-Martinez L."/>
            <person name="Hertweck C."/>
        </authorList>
    </citation>
    <scope>NUCLEOTIDE SEQUENCE [LARGE SCALE GENOMIC DNA]</scope>
    <source>
        <strain evidence="3">DSM 19002 / CIP 109453 / HKI 454</strain>
    </source>
</reference>
<keyword evidence="1" id="KW-0472">Membrane</keyword>
<protein>
    <recommendedName>
        <fullName evidence="4">Transposase</fullName>
    </recommendedName>
</protein>
<organism evidence="2 3">
    <name type="scientific">Mycetohabitans rhizoxinica (strain DSM 19002 / CIP 109453 / HKI 454)</name>
    <name type="common">Paraburkholderia rhizoxinica</name>
    <dbReference type="NCBI Taxonomy" id="882378"/>
    <lineage>
        <taxon>Bacteria</taxon>
        <taxon>Pseudomonadati</taxon>
        <taxon>Pseudomonadota</taxon>
        <taxon>Betaproteobacteria</taxon>
        <taxon>Burkholderiales</taxon>
        <taxon>Burkholderiaceae</taxon>
        <taxon>Mycetohabitans</taxon>
    </lineage>
</organism>
<name>E5ARN6_MYCRK</name>
<evidence type="ECO:0000313" key="2">
    <source>
        <dbReference type="EMBL" id="CBW75268.1"/>
    </source>
</evidence>
<dbReference type="EMBL" id="FR687359">
    <property type="protein sequence ID" value="CBW75268.1"/>
    <property type="molecule type" value="Genomic_DNA"/>
</dbReference>
<evidence type="ECO:0008006" key="4">
    <source>
        <dbReference type="Google" id="ProtNLM"/>
    </source>
</evidence>
<proteinExistence type="predicted"/>
<evidence type="ECO:0000256" key="1">
    <source>
        <dbReference type="SAM" id="Phobius"/>
    </source>
</evidence>
<keyword evidence="1" id="KW-0812">Transmembrane</keyword>
<gene>
    <name evidence="2" type="ordered locus">RBRH_00098</name>
</gene>
<dbReference type="HOGENOM" id="CLU_2421347_0_0_4"/>
<dbReference type="AlphaFoldDB" id="E5ARN6"/>